<evidence type="ECO:0000256" key="4">
    <source>
        <dbReference type="ARBA" id="ARBA00022741"/>
    </source>
</evidence>
<dbReference type="PANTHER" id="PTHR24361">
    <property type="entry name" value="MITOGEN-ACTIVATED KINASE KINASE KINASE"/>
    <property type="match status" value="1"/>
</dbReference>
<evidence type="ECO:0000256" key="5">
    <source>
        <dbReference type="ARBA" id="ARBA00022777"/>
    </source>
</evidence>
<feature type="region of interest" description="Disordered" evidence="9">
    <location>
        <begin position="359"/>
        <end position="471"/>
    </location>
</feature>
<dbReference type="InterPro" id="IPR011009">
    <property type="entry name" value="Kinase-like_dom_sf"/>
</dbReference>
<comment type="catalytic activity">
    <reaction evidence="8">
        <text>L-seryl-[protein] + ATP = O-phospho-L-seryl-[protein] + ADP + H(+)</text>
        <dbReference type="Rhea" id="RHEA:17989"/>
        <dbReference type="Rhea" id="RHEA-COMP:9863"/>
        <dbReference type="Rhea" id="RHEA-COMP:11604"/>
        <dbReference type="ChEBI" id="CHEBI:15378"/>
        <dbReference type="ChEBI" id="CHEBI:29999"/>
        <dbReference type="ChEBI" id="CHEBI:30616"/>
        <dbReference type="ChEBI" id="CHEBI:83421"/>
        <dbReference type="ChEBI" id="CHEBI:456216"/>
        <dbReference type="EC" id="2.7.11.1"/>
    </reaction>
</comment>
<evidence type="ECO:0000256" key="7">
    <source>
        <dbReference type="ARBA" id="ARBA00047899"/>
    </source>
</evidence>
<reference evidence="11" key="1">
    <citation type="submission" date="2023-01" db="EMBL/GenBank/DDBJ databases">
        <title>Metagenome sequencing of chrysophaentin producing Chrysophaeum taylorii.</title>
        <authorList>
            <person name="Davison J."/>
            <person name="Bewley C."/>
        </authorList>
    </citation>
    <scope>NUCLEOTIDE SEQUENCE</scope>
    <source>
        <strain evidence="11">NIES-1699</strain>
    </source>
</reference>
<protein>
    <recommendedName>
        <fullName evidence="1">non-specific serine/threonine protein kinase</fullName>
        <ecNumber evidence="1">2.7.11.1</ecNumber>
    </recommendedName>
</protein>
<dbReference type="PANTHER" id="PTHR24361:SF433">
    <property type="entry name" value="PROTEIN KINASE DOMAIN-CONTAINING PROTEIN"/>
    <property type="match status" value="1"/>
</dbReference>
<dbReference type="Pfam" id="PF00069">
    <property type="entry name" value="Pkinase"/>
    <property type="match status" value="1"/>
</dbReference>
<sequence>MAHYYFVDDDALFEESGGVGFVESSSLSCAPSATPRVRIAGDDDEASPRILKNDEGKFYYMSPVLGQDASGFDYHQGISSNGTTICVKIVTSDRESQCKLVAEARLVSKLARLPHENIVTYSCAKIDQAAGLMLVSHEWIDPTHSLASHVETFGGKLPDAATRAYAEAIGNGLEHLHGHQIVHNDLNSQTVLVSESGVAKLVLTPFAQQQGSVVAKALDRLCYVAPEVMKQGTSQRKAADVWSYGSLLHFMVTGEAPWEALQFPSSAKLRLHVLLVQSPPPLDHISPPILSLIQACLCYDEERRPSIAELMKDPFITAKQERGAFSKQNSSRRRAAWTGFACVAIGSLFASRQRLGRDPVIPAPYSEKRPPPPQAPRKFEMCQHQQQQQKQQQQQQQLEAAVERAEINARVPRRLNRAREHHEITAGSRQIAASRRRRPRFGRRRSRLRESDTFAASPEQVAASHLSRSAR</sequence>
<evidence type="ECO:0000256" key="9">
    <source>
        <dbReference type="SAM" id="MobiDB-lite"/>
    </source>
</evidence>
<feature type="domain" description="Protein kinase" evidence="10">
    <location>
        <begin position="59"/>
        <end position="316"/>
    </location>
</feature>
<organism evidence="11 12">
    <name type="scientific">Chrysophaeum taylorii</name>
    <dbReference type="NCBI Taxonomy" id="2483200"/>
    <lineage>
        <taxon>Eukaryota</taxon>
        <taxon>Sar</taxon>
        <taxon>Stramenopiles</taxon>
        <taxon>Ochrophyta</taxon>
        <taxon>Pelagophyceae</taxon>
        <taxon>Pelagomonadales</taxon>
        <taxon>Pelagomonadaceae</taxon>
        <taxon>Chrysophaeum</taxon>
    </lineage>
</organism>
<evidence type="ECO:0000256" key="6">
    <source>
        <dbReference type="ARBA" id="ARBA00022840"/>
    </source>
</evidence>
<dbReference type="AlphaFoldDB" id="A0AAD7UJD0"/>
<keyword evidence="12" id="KW-1185">Reference proteome</keyword>
<keyword evidence="4" id="KW-0547">Nucleotide-binding</keyword>
<keyword evidence="6" id="KW-0067">ATP-binding</keyword>
<dbReference type="InterPro" id="IPR000719">
    <property type="entry name" value="Prot_kinase_dom"/>
</dbReference>
<feature type="compositionally biased region" description="Basic residues" evidence="9">
    <location>
        <begin position="434"/>
        <end position="447"/>
    </location>
</feature>
<dbReference type="EC" id="2.7.11.1" evidence="1"/>
<dbReference type="GO" id="GO:0004674">
    <property type="term" value="F:protein serine/threonine kinase activity"/>
    <property type="evidence" value="ECO:0007669"/>
    <property type="project" value="UniProtKB-KW"/>
</dbReference>
<keyword evidence="5" id="KW-0418">Kinase</keyword>
<keyword evidence="3" id="KW-0808">Transferase</keyword>
<comment type="caution">
    <text evidence="11">The sequence shown here is derived from an EMBL/GenBank/DDBJ whole genome shotgun (WGS) entry which is preliminary data.</text>
</comment>
<evidence type="ECO:0000313" key="12">
    <source>
        <dbReference type="Proteomes" id="UP001230188"/>
    </source>
</evidence>
<dbReference type="Proteomes" id="UP001230188">
    <property type="component" value="Unassembled WGS sequence"/>
</dbReference>
<proteinExistence type="predicted"/>
<dbReference type="InterPro" id="IPR053235">
    <property type="entry name" value="Ser_Thr_kinase"/>
</dbReference>
<feature type="compositionally biased region" description="Low complexity" evidence="9">
    <location>
        <begin position="383"/>
        <end position="397"/>
    </location>
</feature>
<dbReference type="PROSITE" id="PS50011">
    <property type="entry name" value="PROTEIN_KINASE_DOM"/>
    <property type="match status" value="1"/>
</dbReference>
<dbReference type="GO" id="GO:0005737">
    <property type="term" value="C:cytoplasm"/>
    <property type="evidence" value="ECO:0007669"/>
    <property type="project" value="TreeGrafter"/>
</dbReference>
<dbReference type="EMBL" id="JAQMWT010000149">
    <property type="protein sequence ID" value="KAJ8609134.1"/>
    <property type="molecule type" value="Genomic_DNA"/>
</dbReference>
<dbReference type="GO" id="GO:0005524">
    <property type="term" value="F:ATP binding"/>
    <property type="evidence" value="ECO:0007669"/>
    <property type="project" value="UniProtKB-KW"/>
</dbReference>
<accession>A0AAD7UJD0</accession>
<dbReference type="SUPFAM" id="SSF56112">
    <property type="entry name" value="Protein kinase-like (PK-like)"/>
    <property type="match status" value="1"/>
</dbReference>
<name>A0AAD7UJD0_9STRA</name>
<evidence type="ECO:0000256" key="3">
    <source>
        <dbReference type="ARBA" id="ARBA00022679"/>
    </source>
</evidence>
<comment type="catalytic activity">
    <reaction evidence="7">
        <text>L-threonyl-[protein] + ATP = O-phospho-L-threonyl-[protein] + ADP + H(+)</text>
        <dbReference type="Rhea" id="RHEA:46608"/>
        <dbReference type="Rhea" id="RHEA-COMP:11060"/>
        <dbReference type="Rhea" id="RHEA-COMP:11605"/>
        <dbReference type="ChEBI" id="CHEBI:15378"/>
        <dbReference type="ChEBI" id="CHEBI:30013"/>
        <dbReference type="ChEBI" id="CHEBI:30616"/>
        <dbReference type="ChEBI" id="CHEBI:61977"/>
        <dbReference type="ChEBI" id="CHEBI:456216"/>
        <dbReference type="EC" id="2.7.11.1"/>
    </reaction>
</comment>
<evidence type="ECO:0000313" key="11">
    <source>
        <dbReference type="EMBL" id="KAJ8609134.1"/>
    </source>
</evidence>
<gene>
    <name evidence="11" type="ORF">CTAYLR_006083</name>
</gene>
<evidence type="ECO:0000259" key="10">
    <source>
        <dbReference type="PROSITE" id="PS50011"/>
    </source>
</evidence>
<keyword evidence="2" id="KW-0723">Serine/threonine-protein kinase</keyword>
<dbReference type="Gene3D" id="1.10.510.10">
    <property type="entry name" value="Transferase(Phosphotransferase) domain 1"/>
    <property type="match status" value="1"/>
</dbReference>
<evidence type="ECO:0000256" key="8">
    <source>
        <dbReference type="ARBA" id="ARBA00048679"/>
    </source>
</evidence>
<evidence type="ECO:0000256" key="1">
    <source>
        <dbReference type="ARBA" id="ARBA00012513"/>
    </source>
</evidence>
<evidence type="ECO:0000256" key="2">
    <source>
        <dbReference type="ARBA" id="ARBA00022527"/>
    </source>
</evidence>